<dbReference type="EnsemblPlants" id="Kaladp0071s0330.1.v1.1">
    <property type="protein sequence ID" value="Kaladp0071s0330.1.v1.1.CDS.1"/>
    <property type="gene ID" value="Kaladp0071s0330.v1.1"/>
</dbReference>
<sequence>MKRSYSDFSAQQPAAFFSNTLHNHHRTNLHDDGFRHNHLQQQSAHCSPPNPILQSFHFLQKDTDNSPDSSPNDSAPVVASPTHPPSPHHHHHHGGESVETTRRPRGRPPGSKNKPKPPKQQTYHDPQKPSSIMPHSSVTTTTMTSRIFEIPAGVDIVRALSTFAENRALGICVLSGSGAVTNVTLQQGSPSPAGSTVTFHGRFDILSLSATFFASSNASNNGVGRVFNAAITLAGPQGQVVGGSLVGPLFSSGTVHITAATFAAASHHRLPDEENIDEVGAPERDRSEDGREPEEVWRGGGRW</sequence>
<dbReference type="Pfam" id="PF03479">
    <property type="entry name" value="PCC"/>
    <property type="match status" value="1"/>
</dbReference>
<dbReference type="SUPFAM" id="SSF117856">
    <property type="entry name" value="AF0104/ALDC/Ptd012-like"/>
    <property type="match status" value="1"/>
</dbReference>
<dbReference type="OMA" id="REPEEVW"/>
<feature type="region of interest" description="Disordered" evidence="4">
    <location>
        <begin position="60"/>
        <end position="139"/>
    </location>
</feature>
<evidence type="ECO:0000259" key="5">
    <source>
        <dbReference type="PROSITE" id="PS51742"/>
    </source>
</evidence>
<dbReference type="InterPro" id="IPR005175">
    <property type="entry name" value="PPC_dom"/>
</dbReference>
<evidence type="ECO:0000313" key="7">
    <source>
        <dbReference type="Proteomes" id="UP000594263"/>
    </source>
</evidence>
<dbReference type="GO" id="GO:0003700">
    <property type="term" value="F:DNA-binding transcription factor activity"/>
    <property type="evidence" value="ECO:0007669"/>
    <property type="project" value="TreeGrafter"/>
</dbReference>
<dbReference type="PANTHER" id="PTHR31100:SF69">
    <property type="entry name" value="AT-HOOK MOTIF NUCLEAR-LOCALIZED PROTEIN 17-RELATED"/>
    <property type="match status" value="1"/>
</dbReference>
<evidence type="ECO:0000256" key="2">
    <source>
        <dbReference type="ARBA" id="ARBA00023125"/>
    </source>
</evidence>
<dbReference type="Gene3D" id="3.30.1330.80">
    <property type="entry name" value="Hypothetical protein, similar to alpha- acetolactate decarboxylase, domain 2"/>
    <property type="match status" value="1"/>
</dbReference>
<feature type="region of interest" description="Disordered" evidence="4">
    <location>
        <begin position="268"/>
        <end position="303"/>
    </location>
</feature>
<dbReference type="Proteomes" id="UP000594263">
    <property type="component" value="Unplaced"/>
</dbReference>
<keyword evidence="2" id="KW-0238">DNA-binding</keyword>
<evidence type="ECO:0000256" key="3">
    <source>
        <dbReference type="ARBA" id="ARBA00023163"/>
    </source>
</evidence>
<dbReference type="GO" id="GO:0005634">
    <property type="term" value="C:nucleus"/>
    <property type="evidence" value="ECO:0007669"/>
    <property type="project" value="TreeGrafter"/>
</dbReference>
<dbReference type="PROSITE" id="PS51742">
    <property type="entry name" value="PPC"/>
    <property type="match status" value="1"/>
</dbReference>
<dbReference type="PANTHER" id="PTHR31100">
    <property type="entry name" value="AT-HOOK MOTIF NUCLEAR-LOCALIZED PROTEIN 15"/>
    <property type="match status" value="1"/>
</dbReference>
<feature type="domain" description="PPC" evidence="5">
    <location>
        <begin position="140"/>
        <end position="283"/>
    </location>
</feature>
<keyword evidence="7" id="KW-1185">Reference proteome</keyword>
<organism evidence="6 7">
    <name type="scientific">Kalanchoe fedtschenkoi</name>
    <name type="common">Lavender scallops</name>
    <name type="synonym">South American air plant</name>
    <dbReference type="NCBI Taxonomy" id="63787"/>
    <lineage>
        <taxon>Eukaryota</taxon>
        <taxon>Viridiplantae</taxon>
        <taxon>Streptophyta</taxon>
        <taxon>Embryophyta</taxon>
        <taxon>Tracheophyta</taxon>
        <taxon>Spermatophyta</taxon>
        <taxon>Magnoliopsida</taxon>
        <taxon>eudicotyledons</taxon>
        <taxon>Gunneridae</taxon>
        <taxon>Pentapetalae</taxon>
        <taxon>Saxifragales</taxon>
        <taxon>Crassulaceae</taxon>
        <taxon>Kalanchoe</taxon>
    </lineage>
</organism>
<evidence type="ECO:0000256" key="1">
    <source>
        <dbReference type="ARBA" id="ARBA00023015"/>
    </source>
</evidence>
<evidence type="ECO:0000256" key="4">
    <source>
        <dbReference type="SAM" id="MobiDB-lite"/>
    </source>
</evidence>
<protein>
    <recommendedName>
        <fullName evidence="5">PPC domain-containing protein</fullName>
    </recommendedName>
</protein>
<reference evidence="6" key="1">
    <citation type="submission" date="2021-01" db="UniProtKB">
        <authorList>
            <consortium name="EnsemblPlants"/>
        </authorList>
    </citation>
    <scope>IDENTIFICATION</scope>
</reference>
<feature type="compositionally biased region" description="Basic and acidic residues" evidence="4">
    <location>
        <begin position="281"/>
        <end position="297"/>
    </location>
</feature>
<feature type="compositionally biased region" description="Low complexity" evidence="4">
    <location>
        <begin position="66"/>
        <end position="81"/>
    </location>
</feature>
<dbReference type="CDD" id="cd11378">
    <property type="entry name" value="DUF296"/>
    <property type="match status" value="1"/>
</dbReference>
<dbReference type="GO" id="GO:0003680">
    <property type="term" value="F:minor groove of adenine-thymine-rich DNA binding"/>
    <property type="evidence" value="ECO:0007669"/>
    <property type="project" value="InterPro"/>
</dbReference>
<name>A0A7N1A1F7_KALFE</name>
<feature type="compositionally biased region" description="Polar residues" evidence="4">
    <location>
        <begin position="120"/>
        <end position="139"/>
    </location>
</feature>
<evidence type="ECO:0000313" key="6">
    <source>
        <dbReference type="EnsemblPlants" id="Kaladp0071s0330.1.v1.1.CDS.1"/>
    </source>
</evidence>
<keyword evidence="3" id="KW-0804">Transcription</keyword>
<proteinExistence type="predicted"/>
<dbReference type="Gramene" id="Kaladp0071s0330.1.v1.1">
    <property type="protein sequence ID" value="Kaladp0071s0330.1.v1.1.CDS.1"/>
    <property type="gene ID" value="Kaladp0071s0330.v1.1"/>
</dbReference>
<dbReference type="AlphaFoldDB" id="A0A7N1A1F7"/>
<keyword evidence="1" id="KW-0805">Transcription regulation</keyword>
<accession>A0A7N1A1F7</accession>
<dbReference type="InterPro" id="IPR014476">
    <property type="entry name" value="AHL15-29"/>
</dbReference>